<sequence length="812" mass="89403">MVRRGRGGGGGGGGMGGGINRRYLSQVMDSCGKELATAEEIVDDLRSRYGNFARLTRQVLLLNVRHVLTSRSNNKRSKDEDEDDNNGDDSDDGGKTKKKPRRVDEKEDKLLRAEQSHLKRRNKERSVSSSSSEDSGDISTSEDAIYSQKLSPRFDLINDSLRDNYAKMNSPSPSPAPKKPINVELETVTNDKARNKMMTTMGGRLKKEPPRLSRPLTPNASEVLKGGGGPTFKDFGGIKQVLDDLENYILFPLLNPPPFNTVGVKPPPGILFHGPPGCGKTQLANAVANEVGVPFYQISATEVVSGVSGASEENIRELFSKAYRTAPSIVFIDEIDAIGSKRENQQREMEKRIVTQLLTCMDGPRNKNEAHSSSGYVLVIGATNRPEALDPALRRSGRFEREIALTVPDEDARAEILSVVVQRLRLEGSFDMKRIARLTPGFVGADLEGVANMAGSLAIKRIKDSRKLQLSGDNEDDKSWLRQPWSEEDLDKLFVRMSDFEEAVKLVKGSLTREGFSTVPNVTWGDVGGLDHLRSELNNYIVKPIKNPEIYKAFGATLETGFLLYGPPGCGKTLVAKAVANEAGANFIHIKGPELLNKYVGESELGIRTLFQRARTSSPCVLFFDEVDALTKSRGREGGSVVESVLNQFLTELDGGERRNVYVIGATNRPDVMDSAFLRPGRFGNLVYVPLPNADERVSILKSIARKRPIDPSVDLDAIANKCEGFSGADLANLMDKAIHVAVKEKFESSEDEEIDLSDCTIKMTHFEQALSLVTPSVSKQQIKHYEELPKKLQRSSNKMEQINVGSSFALE</sequence>
<dbReference type="FunFam" id="3.40.50.300:FF:000567">
    <property type="entry name" value="ATPase, AAA family protein"/>
    <property type="match status" value="1"/>
</dbReference>
<evidence type="ECO:0000256" key="4">
    <source>
        <dbReference type="ARBA" id="ARBA00022741"/>
    </source>
</evidence>
<dbReference type="RefSeq" id="XP_018490988.1">
    <property type="nucleotide sequence ID" value="XM_018635486.2"/>
</dbReference>
<keyword evidence="8" id="KW-1185">Reference proteome</keyword>
<evidence type="ECO:0000256" key="3">
    <source>
        <dbReference type="ARBA" id="ARBA00022490"/>
    </source>
</evidence>
<comment type="similarity">
    <text evidence="2">Belongs to the AAA ATPase family.</text>
</comment>
<evidence type="ECO:0000313" key="9">
    <source>
        <dbReference type="RefSeq" id="XP_018490988.1"/>
    </source>
</evidence>
<name>A0A6J0P4V0_RAPSA</name>
<dbReference type="GO" id="GO:0005524">
    <property type="term" value="F:ATP binding"/>
    <property type="evidence" value="ECO:0007669"/>
    <property type="project" value="UniProtKB-KW"/>
</dbReference>
<evidence type="ECO:0000256" key="6">
    <source>
        <dbReference type="SAM" id="MobiDB-lite"/>
    </source>
</evidence>
<feature type="compositionally biased region" description="Basic and acidic residues" evidence="6">
    <location>
        <begin position="102"/>
        <end position="117"/>
    </location>
</feature>
<dbReference type="GO" id="GO:0016887">
    <property type="term" value="F:ATP hydrolysis activity"/>
    <property type="evidence" value="ECO:0007669"/>
    <property type="project" value="InterPro"/>
</dbReference>
<dbReference type="PANTHER" id="PTHR48470">
    <property type="entry name" value="CELL DIVISION CONTROL PROTEIN 48 C ISOFORM 1"/>
    <property type="match status" value="1"/>
</dbReference>
<keyword evidence="3" id="KW-0963">Cytoplasm</keyword>
<evidence type="ECO:0000256" key="2">
    <source>
        <dbReference type="ARBA" id="ARBA00006914"/>
    </source>
</evidence>
<dbReference type="InterPro" id="IPR055278">
    <property type="entry name" value="CDC48c"/>
</dbReference>
<comment type="subcellular location">
    <subcellularLocation>
        <location evidence="1">Cytoplasm</location>
    </subcellularLocation>
</comment>
<evidence type="ECO:0000256" key="5">
    <source>
        <dbReference type="ARBA" id="ARBA00022840"/>
    </source>
</evidence>
<keyword evidence="9" id="KW-0131">Cell cycle</keyword>
<dbReference type="Proteomes" id="UP000504610">
    <property type="component" value="Chromosome 5"/>
</dbReference>
<dbReference type="FunFam" id="3.40.50.300:FF:000365">
    <property type="entry name" value="Ribosome biogenesis ATPase RIX7"/>
    <property type="match status" value="1"/>
</dbReference>
<reference evidence="9" key="2">
    <citation type="submission" date="2025-08" db="UniProtKB">
        <authorList>
            <consortium name="RefSeq"/>
        </authorList>
    </citation>
    <scope>IDENTIFICATION</scope>
    <source>
        <tissue evidence="9">Leaf</tissue>
    </source>
</reference>
<dbReference type="SUPFAM" id="SSF52540">
    <property type="entry name" value="P-loop containing nucleoside triphosphate hydrolases"/>
    <property type="match status" value="2"/>
</dbReference>
<feature type="domain" description="AAA+ ATPase" evidence="7">
    <location>
        <begin position="266"/>
        <end position="409"/>
    </location>
</feature>
<dbReference type="InterPro" id="IPR003960">
    <property type="entry name" value="ATPase_AAA_CS"/>
</dbReference>
<dbReference type="InterPro" id="IPR041569">
    <property type="entry name" value="AAA_lid_3"/>
</dbReference>
<feature type="compositionally biased region" description="Acidic residues" evidence="6">
    <location>
        <begin position="80"/>
        <end position="91"/>
    </location>
</feature>
<organism evidence="8 9">
    <name type="scientific">Raphanus sativus</name>
    <name type="common">Radish</name>
    <name type="synonym">Raphanus raphanistrum var. sativus</name>
    <dbReference type="NCBI Taxonomy" id="3726"/>
    <lineage>
        <taxon>Eukaryota</taxon>
        <taxon>Viridiplantae</taxon>
        <taxon>Streptophyta</taxon>
        <taxon>Embryophyta</taxon>
        <taxon>Tracheophyta</taxon>
        <taxon>Spermatophyta</taxon>
        <taxon>Magnoliopsida</taxon>
        <taxon>eudicotyledons</taxon>
        <taxon>Gunneridae</taxon>
        <taxon>Pentapetalae</taxon>
        <taxon>rosids</taxon>
        <taxon>malvids</taxon>
        <taxon>Brassicales</taxon>
        <taxon>Brassicaceae</taxon>
        <taxon>Brassiceae</taxon>
        <taxon>Raphanus</taxon>
    </lineage>
</organism>
<dbReference type="PROSITE" id="PS00674">
    <property type="entry name" value="AAA"/>
    <property type="match status" value="2"/>
</dbReference>
<feature type="region of interest" description="Disordered" evidence="6">
    <location>
        <begin position="72"/>
        <end position="144"/>
    </location>
</feature>
<dbReference type="SMART" id="SM00382">
    <property type="entry name" value="AAA"/>
    <property type="match status" value="2"/>
</dbReference>
<feature type="compositionally biased region" description="Low complexity" evidence="6">
    <location>
        <begin position="127"/>
        <end position="143"/>
    </location>
</feature>
<dbReference type="Pfam" id="PF17862">
    <property type="entry name" value="AAA_lid_3"/>
    <property type="match status" value="2"/>
</dbReference>
<reference evidence="8" key="1">
    <citation type="journal article" date="2019" name="Database">
        <title>The radish genome database (RadishGD): an integrated information resource for radish genomics.</title>
        <authorList>
            <person name="Yu H.J."/>
            <person name="Baek S."/>
            <person name="Lee Y.J."/>
            <person name="Cho A."/>
            <person name="Mun J.H."/>
        </authorList>
    </citation>
    <scope>NUCLEOTIDE SEQUENCE [LARGE SCALE GENOMIC DNA]</scope>
    <source>
        <strain evidence="8">cv. WK10039</strain>
    </source>
</reference>
<dbReference type="Gene3D" id="1.10.8.60">
    <property type="match status" value="2"/>
</dbReference>
<feature type="domain" description="AAA+ ATPase" evidence="7">
    <location>
        <begin position="558"/>
        <end position="693"/>
    </location>
</feature>
<accession>A0A6J0P4V0</accession>
<proteinExistence type="inferred from homology"/>
<dbReference type="InterPro" id="IPR003593">
    <property type="entry name" value="AAA+_ATPase"/>
</dbReference>
<keyword evidence="4" id="KW-0547">Nucleotide-binding</keyword>
<dbReference type="Gene3D" id="3.40.50.300">
    <property type="entry name" value="P-loop containing nucleotide triphosphate hydrolases"/>
    <property type="match status" value="2"/>
</dbReference>
<dbReference type="InterPro" id="IPR003959">
    <property type="entry name" value="ATPase_AAA_core"/>
</dbReference>
<keyword evidence="9" id="KW-0132">Cell division</keyword>
<dbReference type="PANTHER" id="PTHR48470:SF1">
    <property type="entry name" value="CELL DIVISION CONTROL PROTEIN 48 C ISOFORM 1"/>
    <property type="match status" value="1"/>
</dbReference>
<evidence type="ECO:0000313" key="8">
    <source>
        <dbReference type="Proteomes" id="UP000504610"/>
    </source>
</evidence>
<evidence type="ECO:0000256" key="1">
    <source>
        <dbReference type="ARBA" id="ARBA00004496"/>
    </source>
</evidence>
<dbReference type="OrthoDB" id="27435at2759"/>
<feature type="region of interest" description="Disordered" evidence="6">
    <location>
        <begin position="203"/>
        <end position="228"/>
    </location>
</feature>
<dbReference type="Pfam" id="PF00004">
    <property type="entry name" value="AAA"/>
    <property type="match status" value="2"/>
</dbReference>
<dbReference type="CDD" id="cd19518">
    <property type="entry name" value="RecA-like_NVL_r1-like"/>
    <property type="match status" value="1"/>
</dbReference>
<dbReference type="KEGG" id="rsz:108861584"/>
<dbReference type="GO" id="GO:0005737">
    <property type="term" value="C:cytoplasm"/>
    <property type="evidence" value="ECO:0007669"/>
    <property type="project" value="UniProtKB-SubCell"/>
</dbReference>
<dbReference type="GO" id="GO:0051301">
    <property type="term" value="P:cell division"/>
    <property type="evidence" value="ECO:0007669"/>
    <property type="project" value="UniProtKB-KW"/>
</dbReference>
<gene>
    <name evidence="9" type="primary">LOC108861584</name>
</gene>
<dbReference type="GeneID" id="108861584"/>
<dbReference type="InterPro" id="IPR027417">
    <property type="entry name" value="P-loop_NTPase"/>
</dbReference>
<protein>
    <submittedName>
        <fullName evidence="9">Cell division control protein 48 homolog C</fullName>
    </submittedName>
</protein>
<evidence type="ECO:0000259" key="7">
    <source>
        <dbReference type="SMART" id="SM00382"/>
    </source>
</evidence>
<keyword evidence="5" id="KW-0067">ATP-binding</keyword>
<dbReference type="AlphaFoldDB" id="A0A6J0P4V0"/>